<keyword evidence="2" id="KW-1185">Reference proteome</keyword>
<proteinExistence type="predicted"/>
<organism evidence="1 2">
    <name type="scientific">Boeremia exigua</name>
    <dbReference type="NCBI Taxonomy" id="749465"/>
    <lineage>
        <taxon>Eukaryota</taxon>
        <taxon>Fungi</taxon>
        <taxon>Dikarya</taxon>
        <taxon>Ascomycota</taxon>
        <taxon>Pezizomycotina</taxon>
        <taxon>Dothideomycetes</taxon>
        <taxon>Pleosporomycetidae</taxon>
        <taxon>Pleosporales</taxon>
        <taxon>Pleosporineae</taxon>
        <taxon>Didymellaceae</taxon>
        <taxon>Boeremia</taxon>
    </lineage>
</organism>
<reference evidence="1" key="1">
    <citation type="submission" date="2022-11" db="EMBL/GenBank/DDBJ databases">
        <title>Genome Sequence of Boeremia exigua.</title>
        <authorList>
            <person name="Buettner E."/>
        </authorList>
    </citation>
    <scope>NUCLEOTIDE SEQUENCE</scope>
    <source>
        <strain evidence="1">CU02</strain>
    </source>
</reference>
<dbReference type="EMBL" id="JAPHNI010000090">
    <property type="protein sequence ID" value="KAJ8116538.1"/>
    <property type="molecule type" value="Genomic_DNA"/>
</dbReference>
<comment type="caution">
    <text evidence="1">The sequence shown here is derived from an EMBL/GenBank/DDBJ whole genome shotgun (WGS) entry which is preliminary data.</text>
</comment>
<protein>
    <submittedName>
        <fullName evidence="1">Uncharacterized protein</fullName>
    </submittedName>
</protein>
<sequence length="383" mass="42069">MLLPLVQILALVATVQAAPKPPVNAVMDLQNRAIAELKKGKGPGQGPGSQGCSVSNAAVRKDWETMPAPERKAYITAVQCLLKAPSKSDPALVPGARNRYDDFVAQHINQTETIHGTGNFLTWHRQFVYSYEKALREECKYTGYQPYWNWFAHEGDLKRSSVFDGSDTSMSGDGSFVAHDGSTGGNGNVILPSGEGGGCLQGGPFKDMIVNLGPIHPSMKGQEKVDSNFKHNPRCLKRDLTTYTSQKWLTVDNLLNLTTGDASKSIQSFQDEFQGRFGDGFLGLHAAAHYSIGGDAGDIYSSPVDPVFFLHHAMVDRVYWMWQALHKSEAQKIAGTITLFNLPPSRDTSLDDLIETNYLNVDPTPIKDLTDTLGKKPLCYIYQ</sequence>
<evidence type="ECO:0000313" key="1">
    <source>
        <dbReference type="EMBL" id="KAJ8116538.1"/>
    </source>
</evidence>
<accession>A0ACC2IMW5</accession>
<gene>
    <name evidence="1" type="ORF">OPT61_g2067</name>
</gene>
<dbReference type="Proteomes" id="UP001153331">
    <property type="component" value="Unassembled WGS sequence"/>
</dbReference>
<evidence type="ECO:0000313" key="2">
    <source>
        <dbReference type="Proteomes" id="UP001153331"/>
    </source>
</evidence>
<name>A0ACC2IMW5_9PLEO</name>